<dbReference type="Proteomes" id="UP001139104">
    <property type="component" value="Unassembled WGS sequence"/>
</dbReference>
<gene>
    <name evidence="2" type="ORF">K2U94_10100</name>
</gene>
<feature type="domain" description="NAD-dependent epimerase/dehydratase" evidence="1">
    <location>
        <begin position="3"/>
        <end position="242"/>
    </location>
</feature>
<dbReference type="RefSeq" id="WP_243067083.1">
    <property type="nucleotide sequence ID" value="NZ_JAIVFK010000043.1"/>
</dbReference>
<dbReference type="Gene3D" id="3.40.50.720">
    <property type="entry name" value="NAD(P)-binding Rossmann-like Domain"/>
    <property type="match status" value="1"/>
</dbReference>
<proteinExistence type="predicted"/>
<evidence type="ECO:0000313" key="3">
    <source>
        <dbReference type="Proteomes" id="UP001139104"/>
    </source>
</evidence>
<evidence type="ECO:0000259" key="1">
    <source>
        <dbReference type="Pfam" id="PF01370"/>
    </source>
</evidence>
<dbReference type="PANTHER" id="PTHR43245:SF23">
    <property type="entry name" value="NAD(P)-BINDING DOMAIN-CONTAINING PROTEIN"/>
    <property type="match status" value="1"/>
</dbReference>
<dbReference type="PANTHER" id="PTHR43245">
    <property type="entry name" value="BIFUNCTIONAL POLYMYXIN RESISTANCE PROTEIN ARNA"/>
    <property type="match status" value="1"/>
</dbReference>
<name>A0ABS9Z611_9HYPH</name>
<evidence type="ECO:0000313" key="2">
    <source>
        <dbReference type="EMBL" id="MCI4683114.1"/>
    </source>
</evidence>
<sequence length="354" mass="38783">MKILVTGNQGYIGPILGRHLRRVWPDAHLIGYDTGYFALSTTNAKVWPERVYDEQINGDVRDLPANVLEGVDGVVQLAAISNDPMGANFAEVTDQVNRGSAVRIARLAADAGVKHFVFASSCSVYGFAPGGARREEDSLNPQTAYARSKIDTENALAEMDLKGMITTSLRFATACGMSDRLRLDLVLNDFVAGAIASGKITVLSDGTPWRPLIDVRDMSRAIEWALTRDSAKGGQLLRINIGSDEWNYQVKDLANAVAAAVPGTTVSINTQAQPDTRSYKVDFALFRSLAPDHQPQITLARSIELLREGLAGMGFADAEFRSSPFMRLKMLQAHIEAGRLTPDLRWNEEFLERV</sequence>
<organism evidence="2 3">
    <name type="scientific">Candidatus Rhodoblastus alkanivorans</name>
    <dbReference type="NCBI Taxonomy" id="2954117"/>
    <lineage>
        <taxon>Bacteria</taxon>
        <taxon>Pseudomonadati</taxon>
        <taxon>Pseudomonadota</taxon>
        <taxon>Alphaproteobacteria</taxon>
        <taxon>Hyphomicrobiales</taxon>
        <taxon>Rhodoblastaceae</taxon>
        <taxon>Rhodoblastus</taxon>
    </lineage>
</organism>
<dbReference type="InterPro" id="IPR036291">
    <property type="entry name" value="NAD(P)-bd_dom_sf"/>
</dbReference>
<accession>A0ABS9Z611</accession>
<dbReference type="EMBL" id="JAIVFP010000001">
    <property type="protein sequence ID" value="MCI4683114.1"/>
    <property type="molecule type" value="Genomic_DNA"/>
</dbReference>
<dbReference type="SUPFAM" id="SSF51735">
    <property type="entry name" value="NAD(P)-binding Rossmann-fold domains"/>
    <property type="match status" value="1"/>
</dbReference>
<reference evidence="2" key="1">
    <citation type="journal article" date="2022" name="ISME J.">
        <title>Identification of active gaseous-alkane degraders at natural gas seeps.</title>
        <authorList>
            <person name="Farhan Ul Haque M."/>
            <person name="Hernandez M."/>
            <person name="Crombie A.T."/>
            <person name="Murrell J.C."/>
        </authorList>
    </citation>
    <scope>NUCLEOTIDE SEQUENCE</scope>
    <source>
        <strain evidence="2">PC2</strain>
    </source>
</reference>
<comment type="caution">
    <text evidence="2">The sequence shown here is derived from an EMBL/GenBank/DDBJ whole genome shotgun (WGS) entry which is preliminary data.</text>
</comment>
<dbReference type="InterPro" id="IPR050177">
    <property type="entry name" value="Lipid_A_modif_metabolic_enz"/>
</dbReference>
<keyword evidence="3" id="KW-1185">Reference proteome</keyword>
<dbReference type="CDD" id="cd08946">
    <property type="entry name" value="SDR_e"/>
    <property type="match status" value="1"/>
</dbReference>
<protein>
    <submittedName>
        <fullName evidence="2">SDR family oxidoreductase</fullName>
    </submittedName>
</protein>
<dbReference type="InterPro" id="IPR001509">
    <property type="entry name" value="Epimerase_deHydtase"/>
</dbReference>
<dbReference type="Pfam" id="PF01370">
    <property type="entry name" value="Epimerase"/>
    <property type="match status" value="1"/>
</dbReference>